<evidence type="ECO:0000256" key="2">
    <source>
        <dbReference type="ARBA" id="ARBA00022741"/>
    </source>
</evidence>
<dbReference type="PANTHER" id="PTHR32463">
    <property type="entry name" value="L-FUCOSE KINASE"/>
    <property type="match status" value="1"/>
</dbReference>
<evidence type="ECO:0000313" key="9">
    <source>
        <dbReference type="EMBL" id="ERJ93615.1"/>
    </source>
</evidence>
<feature type="domain" description="GHMP kinase C-terminal" evidence="8">
    <location>
        <begin position="885"/>
        <end position="962"/>
    </location>
</feature>
<accession>A0ABN0NZQ5</accession>
<dbReference type="InterPro" id="IPR006204">
    <property type="entry name" value="GHMP_kinase_N_dom"/>
</dbReference>
<keyword evidence="4" id="KW-0067">ATP-binding</keyword>
<dbReference type="Pfam" id="PF00288">
    <property type="entry name" value="GHMP_kinases_N"/>
    <property type="match status" value="1"/>
</dbReference>
<comment type="similarity">
    <text evidence="5">Belongs to the GHMP kinase family.</text>
</comment>
<feature type="domain" description="GHMP kinase N-terminal" evidence="6">
    <location>
        <begin position="728"/>
        <end position="806"/>
    </location>
</feature>
<keyword evidence="10" id="KW-1185">Reference proteome</keyword>
<dbReference type="Pfam" id="PF08544">
    <property type="entry name" value="GHMP_kinases_C"/>
    <property type="match status" value="1"/>
</dbReference>
<dbReference type="Pfam" id="PF07959">
    <property type="entry name" value="Fucose_pyrophosphorylase"/>
    <property type="match status" value="1"/>
</dbReference>
<sequence length="985" mass="108407">MQYLLSVPENLASCWSKIVPDTEDRQYIAASDPKGVKIGSGGATAWLLSKSRMQAGSTKTAGKNKNISIKAPGPEKRIIIHAGGQSRRLPSYAVWGKLLTPIPVFRWAIGQSVTQTLLDIQSRLYEKFMALTSENQNTLIASGDILVRTDELPETLPDADVVCFGMWTEAETASHHGVFIVKKESPNILDCMLQKPSPAILEKIGQNSFFMMDVGIWILSDKALGVLEKKCIPKTGGTGTGASCGSGVNPPPRFYDLYSDFGPAMGTHPTLHDKEIASLSVAVVCLNKGEFYHYGTSAELISSTEKIQNLVTDQRSIWHKKIKTHPSIFTQNADIDVQWNTAHRNIWIENSTVGKKWTLRENTIITGAPVNNWTVDIPAGICVDFVPVRSAQNGRNIAWCIRPYGINDSFRGDCSSEKTQWCSAAITKWFTRRSIDAGKAGIELETDIQSAPLFPVVKKEEVPLLLNWMIASKPDEKLSAQECRQAANNWLSAKRLSADKICTHCDIPFLYNQRLGYCTENLSVLAKHYEKSVFYQSDLAVGAQLYAKHGLKLPAHLSSDAEYINRMRDAMFKSRVAELCGKDERLVKKESDKAFAILREAIVQTALPVMPRYDLYSDQIVWGRSPVRIDIAGGWSDTPPFCNINGGSVLNAAVDLNGQQPVQVYVRSIPEKVIRLRSIDNGKSEEVRSYKSLAAFNQVGSVFAIPKAALCLCGFYPDFCTQHFATLEQQLDAMGGGLELSLLAAIPKGSGLGTSSVLAAAVLGTLSNACSLNWSKHETANRVLILEQLLTTGGGWQDQYGAVFGGLKLLESSSGIQNNIGVGWLNERLFTDAQTAPCWLLYYTGITRTAKSILAEIVKSMFLNEQKTLDILHDIKQHAYNSALAFQTGNYESAARAVLRSWQLNKKLDSGTSNEEIERIIRMIDDYAAGYKLPGAGGGGYMLICAKDTDAVSRIVRILEEHPINERARFVGISLNTKGLEISRS</sequence>
<dbReference type="InterPro" id="IPR012887">
    <property type="entry name" value="GDP_fucose_pyrophosphorylase"/>
</dbReference>
<keyword evidence="1" id="KW-0808">Transferase</keyword>
<protein>
    <submittedName>
        <fullName evidence="9">GHMP kinase protein</fullName>
    </submittedName>
</protein>
<gene>
    <name evidence="9" type="ORF">HMPREF9193_00704</name>
</gene>
<dbReference type="SUPFAM" id="SSF55060">
    <property type="entry name" value="GHMP Kinase, C-terminal domain"/>
    <property type="match status" value="1"/>
</dbReference>
<dbReference type="PRINTS" id="PR00960">
    <property type="entry name" value="LMBPPROTEIN"/>
</dbReference>
<evidence type="ECO:0000256" key="4">
    <source>
        <dbReference type="ARBA" id="ARBA00022840"/>
    </source>
</evidence>
<evidence type="ECO:0000259" key="6">
    <source>
        <dbReference type="Pfam" id="PF00288"/>
    </source>
</evidence>
<dbReference type="RefSeq" id="WP_021686928.1">
    <property type="nucleotide sequence ID" value="NZ_KI260564.1"/>
</dbReference>
<dbReference type="GO" id="GO:0016301">
    <property type="term" value="F:kinase activity"/>
    <property type="evidence" value="ECO:0007669"/>
    <property type="project" value="UniProtKB-KW"/>
</dbReference>
<dbReference type="InterPro" id="IPR020568">
    <property type="entry name" value="Ribosomal_Su5_D2-typ_SF"/>
</dbReference>
<evidence type="ECO:0000259" key="7">
    <source>
        <dbReference type="Pfam" id="PF07959"/>
    </source>
</evidence>
<dbReference type="EMBL" id="AWVH01000023">
    <property type="protein sequence ID" value="ERJ93615.1"/>
    <property type="molecule type" value="Genomic_DNA"/>
</dbReference>
<proteinExistence type="inferred from homology"/>
<dbReference type="Proteomes" id="UP000016649">
    <property type="component" value="Unassembled WGS sequence"/>
</dbReference>
<dbReference type="PANTHER" id="PTHR32463:SF0">
    <property type="entry name" value="L-FUCOSE KINASE"/>
    <property type="match status" value="1"/>
</dbReference>
<name>A0ABN0NZQ5_TRELE</name>
<evidence type="ECO:0000313" key="10">
    <source>
        <dbReference type="Proteomes" id="UP000016649"/>
    </source>
</evidence>
<evidence type="ECO:0000256" key="3">
    <source>
        <dbReference type="ARBA" id="ARBA00022777"/>
    </source>
</evidence>
<evidence type="ECO:0000256" key="1">
    <source>
        <dbReference type="ARBA" id="ARBA00022679"/>
    </source>
</evidence>
<dbReference type="InterPro" id="IPR036554">
    <property type="entry name" value="GHMP_kinase_C_sf"/>
</dbReference>
<evidence type="ECO:0000259" key="8">
    <source>
        <dbReference type="Pfam" id="PF08544"/>
    </source>
</evidence>
<dbReference type="Gene3D" id="3.30.230.120">
    <property type="match status" value="1"/>
</dbReference>
<dbReference type="InterPro" id="IPR052203">
    <property type="entry name" value="GHMP_Kinase-Related"/>
</dbReference>
<dbReference type="InterPro" id="IPR001174">
    <property type="entry name" value="HddA/FKP"/>
</dbReference>
<dbReference type="InterPro" id="IPR013750">
    <property type="entry name" value="GHMP_kinase_C_dom"/>
</dbReference>
<comment type="caution">
    <text evidence="9">The sequence shown here is derived from an EMBL/GenBank/DDBJ whole genome shotgun (WGS) entry which is preliminary data.</text>
</comment>
<evidence type="ECO:0000256" key="5">
    <source>
        <dbReference type="ARBA" id="ARBA00038121"/>
    </source>
</evidence>
<organism evidence="9 10">
    <name type="scientific">Treponema lecithinolyticum ATCC 700332</name>
    <dbReference type="NCBI Taxonomy" id="1321815"/>
    <lineage>
        <taxon>Bacteria</taxon>
        <taxon>Pseudomonadati</taxon>
        <taxon>Spirochaetota</taxon>
        <taxon>Spirochaetia</taxon>
        <taxon>Spirochaetales</taxon>
        <taxon>Treponemataceae</taxon>
        <taxon>Treponema</taxon>
    </lineage>
</organism>
<keyword evidence="3 9" id="KW-0418">Kinase</keyword>
<feature type="domain" description="GDP-fucose pyrophosphorylase" evidence="7">
    <location>
        <begin position="78"/>
        <end position="458"/>
    </location>
</feature>
<keyword evidence="2" id="KW-0547">Nucleotide-binding</keyword>
<dbReference type="NCBIfam" id="NF009948">
    <property type="entry name" value="PRK13412.1"/>
    <property type="match status" value="1"/>
</dbReference>
<dbReference type="SUPFAM" id="SSF54211">
    <property type="entry name" value="Ribosomal protein S5 domain 2-like"/>
    <property type="match status" value="1"/>
</dbReference>
<reference evidence="9 10" key="1">
    <citation type="submission" date="2013-08" db="EMBL/GenBank/DDBJ databases">
        <authorList>
            <person name="Weinstock G."/>
            <person name="Sodergren E."/>
            <person name="Wylie T."/>
            <person name="Fulton L."/>
            <person name="Fulton R."/>
            <person name="Fronick C."/>
            <person name="O'Laughlin M."/>
            <person name="Godfrey J."/>
            <person name="Miner T."/>
            <person name="Herter B."/>
            <person name="Appelbaum E."/>
            <person name="Cordes M."/>
            <person name="Lek S."/>
            <person name="Wollam A."/>
            <person name="Pepin K.H."/>
            <person name="Palsikar V.B."/>
            <person name="Mitreva M."/>
            <person name="Wilson R.K."/>
        </authorList>
    </citation>
    <scope>NUCLEOTIDE SEQUENCE [LARGE SCALE GENOMIC DNA]</scope>
    <source>
        <strain evidence="9 10">ATCC 700332</strain>
    </source>
</reference>